<dbReference type="PANTHER" id="PTHR43798">
    <property type="entry name" value="MONOACYLGLYCEROL LIPASE"/>
    <property type="match status" value="1"/>
</dbReference>
<proteinExistence type="predicted"/>
<sequence>MIIGHTLLGNGAEKVVVLHGWFGDHTVFAPLFPMLDLDTFTYAFIDYRGYGKSKEMQGKYSMQEISADIVALVDSLHWDRFHLLGHSMGGFAMQHVMLAVAPRSRVKTLVGIGPVPASAYPLDVEAQVLFNDAISEDEARYAILDFTTGHRHSATWLNYMVERSHATTTPAAYAAYLSAWTSGSIVEAIQGLEIPVLVCIGEYDLAFTPVFMSTTWLSWFPNAALVIIPNAGHYPMQETPVHLVTCMESFLKRNA</sequence>
<dbReference type="InterPro" id="IPR000073">
    <property type="entry name" value="AB_hydrolase_1"/>
</dbReference>
<evidence type="ECO:0000259" key="1">
    <source>
        <dbReference type="Pfam" id="PF00561"/>
    </source>
</evidence>
<organism evidence="2 3">
    <name type="scientific">Thiothrix lacustris</name>
    <dbReference type="NCBI Taxonomy" id="525917"/>
    <lineage>
        <taxon>Bacteria</taxon>
        <taxon>Pseudomonadati</taxon>
        <taxon>Pseudomonadota</taxon>
        <taxon>Gammaproteobacteria</taxon>
        <taxon>Thiotrichales</taxon>
        <taxon>Thiotrichaceae</taxon>
        <taxon>Thiothrix</taxon>
    </lineage>
</organism>
<dbReference type="EMBL" id="MTEJ01000005">
    <property type="protein sequence ID" value="OQX16378.1"/>
    <property type="molecule type" value="Genomic_DNA"/>
</dbReference>
<dbReference type="InterPro" id="IPR029058">
    <property type="entry name" value="AB_hydrolase_fold"/>
</dbReference>
<name>A0A1Y1QXY1_9GAMM</name>
<evidence type="ECO:0000313" key="2">
    <source>
        <dbReference type="EMBL" id="OQX16378.1"/>
    </source>
</evidence>
<comment type="caution">
    <text evidence="2">The sequence shown here is derived from an EMBL/GenBank/DDBJ whole genome shotgun (WGS) entry which is preliminary data.</text>
</comment>
<dbReference type="Pfam" id="PF00561">
    <property type="entry name" value="Abhydrolase_1"/>
    <property type="match status" value="1"/>
</dbReference>
<evidence type="ECO:0000313" key="3">
    <source>
        <dbReference type="Proteomes" id="UP000192491"/>
    </source>
</evidence>
<protein>
    <submittedName>
        <fullName evidence="2">Alpha/beta hydrolase</fullName>
    </submittedName>
</protein>
<gene>
    <name evidence="2" type="ORF">BWK73_04055</name>
</gene>
<dbReference type="Gene3D" id="3.40.50.1820">
    <property type="entry name" value="alpha/beta hydrolase"/>
    <property type="match status" value="1"/>
</dbReference>
<dbReference type="GO" id="GO:0016787">
    <property type="term" value="F:hydrolase activity"/>
    <property type="evidence" value="ECO:0007669"/>
    <property type="project" value="UniProtKB-KW"/>
</dbReference>
<feature type="domain" description="AB hydrolase-1" evidence="1">
    <location>
        <begin position="15"/>
        <end position="236"/>
    </location>
</feature>
<accession>A0A1Y1QXY1</accession>
<dbReference type="Proteomes" id="UP000192491">
    <property type="component" value="Unassembled WGS sequence"/>
</dbReference>
<keyword evidence="2" id="KW-0378">Hydrolase</keyword>
<dbReference type="SUPFAM" id="SSF53474">
    <property type="entry name" value="alpha/beta-Hydrolases"/>
    <property type="match status" value="1"/>
</dbReference>
<reference evidence="2 3" key="1">
    <citation type="submission" date="2017-01" db="EMBL/GenBank/DDBJ databases">
        <title>Novel large sulfur bacteria in the metagenomes of groundwater-fed chemosynthetic microbial mats in the Lake Huron basin.</title>
        <authorList>
            <person name="Sharrar A.M."/>
            <person name="Flood B.E."/>
            <person name="Bailey J.V."/>
            <person name="Jones D.S."/>
            <person name="Biddanda B."/>
            <person name="Ruberg S.A."/>
            <person name="Marcus D.N."/>
            <person name="Dick G.J."/>
        </authorList>
    </citation>
    <scope>NUCLEOTIDE SEQUENCE [LARGE SCALE GENOMIC DNA]</scope>
    <source>
        <strain evidence="2">A8</strain>
    </source>
</reference>
<dbReference type="AlphaFoldDB" id="A0A1Y1QXY1"/>
<dbReference type="InterPro" id="IPR050266">
    <property type="entry name" value="AB_hydrolase_sf"/>
</dbReference>